<gene>
    <name evidence="6" type="primary">nreC_6</name>
    <name evidence="6" type="ORF">ELLFYP107_01966</name>
</gene>
<dbReference type="Gene3D" id="1.10.10.10">
    <property type="entry name" value="Winged helix-like DNA-binding domain superfamily/Winged helix DNA-binding domain"/>
    <property type="match status" value="1"/>
</dbReference>
<keyword evidence="4" id="KW-0472">Membrane</keyword>
<evidence type="ECO:0000313" key="6">
    <source>
        <dbReference type="EMBL" id="VYT94717.1"/>
    </source>
</evidence>
<dbReference type="PANTHER" id="PTHR44688:SF16">
    <property type="entry name" value="DNA-BINDING TRANSCRIPTIONAL ACTIVATOR DEVR_DOSR"/>
    <property type="match status" value="1"/>
</dbReference>
<dbReference type="RefSeq" id="WP_181817147.1">
    <property type="nucleotide sequence ID" value="NZ_CACRTT010000009.1"/>
</dbReference>
<dbReference type="InterPro" id="IPR016032">
    <property type="entry name" value="Sig_transdc_resp-reg_C-effctor"/>
</dbReference>
<feature type="transmembrane region" description="Helical" evidence="4">
    <location>
        <begin position="233"/>
        <end position="250"/>
    </location>
</feature>
<dbReference type="Pfam" id="PF00196">
    <property type="entry name" value="GerE"/>
    <property type="match status" value="1"/>
</dbReference>
<feature type="transmembrane region" description="Helical" evidence="4">
    <location>
        <begin position="262"/>
        <end position="284"/>
    </location>
</feature>
<evidence type="ECO:0000256" key="4">
    <source>
        <dbReference type="SAM" id="Phobius"/>
    </source>
</evidence>
<feature type="transmembrane region" description="Helical" evidence="4">
    <location>
        <begin position="323"/>
        <end position="341"/>
    </location>
</feature>
<name>A0A6N3AVW0_EGGLN</name>
<dbReference type="PROSITE" id="PS50043">
    <property type="entry name" value="HTH_LUXR_2"/>
    <property type="match status" value="1"/>
</dbReference>
<feature type="transmembrane region" description="Helical" evidence="4">
    <location>
        <begin position="105"/>
        <end position="122"/>
    </location>
</feature>
<feature type="transmembrane region" description="Helical" evidence="4">
    <location>
        <begin position="290"/>
        <end position="311"/>
    </location>
</feature>
<evidence type="ECO:0000259" key="5">
    <source>
        <dbReference type="PROSITE" id="PS50043"/>
    </source>
</evidence>
<dbReference type="InterPro" id="IPR000792">
    <property type="entry name" value="Tscrpt_reg_LuxR_C"/>
</dbReference>
<dbReference type="InterPro" id="IPR036388">
    <property type="entry name" value="WH-like_DNA-bd_sf"/>
</dbReference>
<keyword evidence="1" id="KW-0805">Transcription regulation</keyword>
<feature type="domain" description="HTH luxR-type" evidence="5">
    <location>
        <begin position="402"/>
        <end position="467"/>
    </location>
</feature>
<feature type="transmembrane region" description="Helical" evidence="4">
    <location>
        <begin position="81"/>
        <end position="99"/>
    </location>
</feature>
<keyword evidence="2" id="KW-0238">DNA-binding</keyword>
<sequence>MKGQRFRLDRGAVFIVVGSAFLWLCLKSVPLALTREVRIGAEGYPGLAIGLYVAYAAVLLAVMLCIGRFRRDSVRAGSSRVFVCVAAGCGFAALATLTWASDEPVLFIAALMLSAVFVGTFLDAWGERIVALPAEMTPFVVTLSYALSELVRFALSWVEFDALRPLFPLVSLCLLLACPPPAHRSNATERASLSSISWGMIAASIALMILWSFVLGVFPQDPGSVLANVDRTWSYGLSCCIIAVMALFFRRCAVEGEFTKQMFLYPLTALVILYLFMLTGMQAMQSQEFILFKRVFVAIAQCLDVFVFALIVHSVSERRLSHVAVLGLYAAFCNAGFWMVVSDVVRATGLLAGSPVGEWAAFGLSFATAALFIVFLLRLAVARPRVGTDAGDEDGLKARCERAGVAAGLSKRELEVMGLLYRGYSAKRIAEVLYVSENTVRSHTSNIYKQMAVHSKQELMMLVDRYRD</sequence>
<dbReference type="CDD" id="cd06170">
    <property type="entry name" value="LuxR_C_like"/>
    <property type="match status" value="1"/>
</dbReference>
<feature type="transmembrane region" description="Helical" evidence="4">
    <location>
        <begin position="49"/>
        <end position="69"/>
    </location>
</feature>
<keyword evidence="4" id="KW-1133">Transmembrane helix</keyword>
<organism evidence="6">
    <name type="scientific">Eggerthella lenta</name>
    <name type="common">Eubacterium lentum</name>
    <dbReference type="NCBI Taxonomy" id="84112"/>
    <lineage>
        <taxon>Bacteria</taxon>
        <taxon>Bacillati</taxon>
        <taxon>Actinomycetota</taxon>
        <taxon>Coriobacteriia</taxon>
        <taxon>Eggerthellales</taxon>
        <taxon>Eggerthellaceae</taxon>
        <taxon>Eggerthella</taxon>
    </lineage>
</organism>
<evidence type="ECO:0000256" key="3">
    <source>
        <dbReference type="ARBA" id="ARBA00023163"/>
    </source>
</evidence>
<dbReference type="PRINTS" id="PR00038">
    <property type="entry name" value="HTHLUXR"/>
</dbReference>
<reference evidence="6" key="1">
    <citation type="submission" date="2019-11" db="EMBL/GenBank/DDBJ databases">
        <authorList>
            <person name="Feng L."/>
        </authorList>
    </citation>
    <scope>NUCLEOTIDE SEQUENCE</scope>
    <source>
        <strain evidence="6">ElentaLFYP107</strain>
    </source>
</reference>
<evidence type="ECO:0000256" key="1">
    <source>
        <dbReference type="ARBA" id="ARBA00023015"/>
    </source>
</evidence>
<protein>
    <submittedName>
        <fullName evidence="6">Oxygen regulatory protein NreC</fullName>
    </submittedName>
</protein>
<feature type="transmembrane region" description="Helical" evidence="4">
    <location>
        <begin position="191"/>
        <end position="213"/>
    </location>
</feature>
<feature type="transmembrane region" description="Helical" evidence="4">
    <location>
        <begin position="361"/>
        <end position="381"/>
    </location>
</feature>
<feature type="transmembrane region" description="Helical" evidence="4">
    <location>
        <begin position="12"/>
        <end position="29"/>
    </location>
</feature>
<proteinExistence type="predicted"/>
<dbReference type="EMBL" id="CACRTT010000009">
    <property type="protein sequence ID" value="VYT94717.1"/>
    <property type="molecule type" value="Genomic_DNA"/>
</dbReference>
<dbReference type="SMART" id="SM00421">
    <property type="entry name" value="HTH_LUXR"/>
    <property type="match status" value="1"/>
</dbReference>
<dbReference type="PANTHER" id="PTHR44688">
    <property type="entry name" value="DNA-BINDING TRANSCRIPTIONAL ACTIVATOR DEVR_DOSR"/>
    <property type="match status" value="1"/>
</dbReference>
<dbReference type="GO" id="GO:0006355">
    <property type="term" value="P:regulation of DNA-templated transcription"/>
    <property type="evidence" value="ECO:0007669"/>
    <property type="project" value="InterPro"/>
</dbReference>
<accession>A0A6N3AVW0</accession>
<evidence type="ECO:0000256" key="2">
    <source>
        <dbReference type="ARBA" id="ARBA00023125"/>
    </source>
</evidence>
<keyword evidence="4" id="KW-0812">Transmembrane</keyword>
<dbReference type="SUPFAM" id="SSF46894">
    <property type="entry name" value="C-terminal effector domain of the bipartite response regulators"/>
    <property type="match status" value="1"/>
</dbReference>
<dbReference type="AlphaFoldDB" id="A0A6N3AVW0"/>
<keyword evidence="3" id="KW-0804">Transcription</keyword>
<dbReference type="GO" id="GO:0003677">
    <property type="term" value="F:DNA binding"/>
    <property type="evidence" value="ECO:0007669"/>
    <property type="project" value="UniProtKB-KW"/>
</dbReference>